<gene>
    <name evidence="1" type="ORF">Gorai_009472</name>
</gene>
<dbReference type="AlphaFoldDB" id="A0A7J8PT74"/>
<evidence type="ECO:0000313" key="1">
    <source>
        <dbReference type="EMBL" id="MBA0592491.1"/>
    </source>
</evidence>
<feature type="non-terminal residue" evidence="1">
    <location>
        <position position="1"/>
    </location>
</feature>
<evidence type="ECO:0000313" key="2">
    <source>
        <dbReference type="Proteomes" id="UP000593578"/>
    </source>
</evidence>
<dbReference type="Proteomes" id="UP000593578">
    <property type="component" value="Unassembled WGS sequence"/>
</dbReference>
<dbReference type="EMBL" id="JABEZZ010000008">
    <property type="protein sequence ID" value="MBA0592491.1"/>
    <property type="molecule type" value="Genomic_DNA"/>
</dbReference>
<comment type="caution">
    <text evidence="1">The sequence shown here is derived from an EMBL/GenBank/DDBJ whole genome shotgun (WGS) entry which is preliminary data.</text>
</comment>
<protein>
    <recommendedName>
        <fullName evidence="3">RNase H type-1 domain-containing protein</fullName>
    </recommendedName>
</protein>
<reference evidence="1 2" key="1">
    <citation type="journal article" date="2019" name="Genome Biol. Evol.">
        <title>Insights into the evolution of the New World diploid cottons (Gossypium, subgenus Houzingenia) based on genome sequencing.</title>
        <authorList>
            <person name="Grover C.E."/>
            <person name="Arick M.A. 2nd"/>
            <person name="Thrash A."/>
            <person name="Conover J.L."/>
            <person name="Sanders W.S."/>
            <person name="Peterson D.G."/>
            <person name="Frelichowski J.E."/>
            <person name="Scheffler J.A."/>
            <person name="Scheffler B.E."/>
            <person name="Wendel J.F."/>
        </authorList>
    </citation>
    <scope>NUCLEOTIDE SEQUENCE [LARGE SCALE GENOMIC DNA]</scope>
    <source>
        <strain evidence="1">8</strain>
        <tissue evidence="1">Leaf</tissue>
    </source>
</reference>
<proteinExistence type="predicted"/>
<name>A0A7J8PT74_GOSRA</name>
<evidence type="ECO:0008006" key="3">
    <source>
        <dbReference type="Google" id="ProtNLM"/>
    </source>
</evidence>
<sequence length="146" mass="16530">MESERGMLKLSMEISRSTKGTNVYLACQAKITHIGGAGEAWNWGERVVEAVERGVLRDHHGQWIIGFNKRLGICFVFNAKLWGILDGLTILYNRNREKVSTRMKSVEEITHTPQEENIKADNITKLAFNRDEGSQLFVENPLIIGS</sequence>
<accession>A0A7J8PT74</accession>
<organism evidence="1 2">
    <name type="scientific">Gossypium raimondii</name>
    <name type="common">Peruvian cotton</name>
    <name type="synonym">Gossypium klotzschianum subsp. raimondii</name>
    <dbReference type="NCBI Taxonomy" id="29730"/>
    <lineage>
        <taxon>Eukaryota</taxon>
        <taxon>Viridiplantae</taxon>
        <taxon>Streptophyta</taxon>
        <taxon>Embryophyta</taxon>
        <taxon>Tracheophyta</taxon>
        <taxon>Spermatophyta</taxon>
        <taxon>Magnoliopsida</taxon>
        <taxon>eudicotyledons</taxon>
        <taxon>Gunneridae</taxon>
        <taxon>Pentapetalae</taxon>
        <taxon>rosids</taxon>
        <taxon>malvids</taxon>
        <taxon>Malvales</taxon>
        <taxon>Malvaceae</taxon>
        <taxon>Malvoideae</taxon>
        <taxon>Gossypium</taxon>
    </lineage>
</organism>